<dbReference type="Proteomes" id="UP000321638">
    <property type="component" value="Unassembled WGS sequence"/>
</dbReference>
<evidence type="ECO:0000256" key="1">
    <source>
        <dbReference type="SAM" id="SignalP"/>
    </source>
</evidence>
<sequence length="404" mass="44118">MKAVRPLLRPIALAGCLLAVASVPAMAQSGDFRACLDAIRDTAVGQGVPQGTADQALRTVTPDPRVLELDGRQPEFTLTLGRYLANAISAERIAKGQQMLARHRAVLDPIEREYGVQASYLVSFWGLETNYGAIMGDFSVIRSLATLACRSKRAAFFANELVQALKILANNHMTVAQMKGSWAGAMGNTQFMPSTYVNYAVDRDGNGRVDLWTSLPDVFASSANFLSRSGWKRGQPSHDEVVLPPGFDYARVDLSTERPVREWQSLGVRYADGRPLADFGERAAIAQPAGYRGPAFMLWPNYKVIMIWNRSQLYAISVGELARQIAGGPGLMQPPPADDQPLARETVIDMQGRLQRLGLYGDEIDGLLGPRTRAAIRDFQIRARVVADGYPTADTVARLRAAAP</sequence>
<feature type="domain" description="Peptidoglycan binding-like" evidence="2">
    <location>
        <begin position="345"/>
        <end position="399"/>
    </location>
</feature>
<proteinExistence type="predicted"/>
<dbReference type="Gene3D" id="1.10.8.350">
    <property type="entry name" value="Bacterial muramidase"/>
    <property type="match status" value="1"/>
</dbReference>
<dbReference type="CDD" id="cd13399">
    <property type="entry name" value="Slt35-like"/>
    <property type="match status" value="1"/>
</dbReference>
<name>A0A5C8PI14_9HYPH</name>
<dbReference type="InterPro" id="IPR011970">
    <property type="entry name" value="MltB_2"/>
</dbReference>
<dbReference type="InterPro" id="IPR036365">
    <property type="entry name" value="PGBD-like_sf"/>
</dbReference>
<dbReference type="InterPro" id="IPR036366">
    <property type="entry name" value="PGBDSf"/>
</dbReference>
<dbReference type="PANTHER" id="PTHR30163">
    <property type="entry name" value="MEMBRANE-BOUND LYTIC MUREIN TRANSGLYCOSYLASE B"/>
    <property type="match status" value="1"/>
</dbReference>
<dbReference type="Gene3D" id="1.10.101.10">
    <property type="entry name" value="PGBD-like superfamily/PGBD"/>
    <property type="match status" value="1"/>
</dbReference>
<feature type="chain" id="PRO_5022730342" evidence="1">
    <location>
        <begin position="28"/>
        <end position="404"/>
    </location>
</feature>
<dbReference type="InterPro" id="IPR043426">
    <property type="entry name" value="MltB-like"/>
</dbReference>
<dbReference type="OrthoDB" id="9808544at2"/>
<comment type="caution">
    <text evidence="4">The sequence shown here is derived from an EMBL/GenBank/DDBJ whole genome shotgun (WGS) entry which is preliminary data.</text>
</comment>
<keyword evidence="1" id="KW-0732">Signal</keyword>
<evidence type="ECO:0000259" key="2">
    <source>
        <dbReference type="Pfam" id="PF01471"/>
    </source>
</evidence>
<feature type="signal peptide" evidence="1">
    <location>
        <begin position="1"/>
        <end position="27"/>
    </location>
</feature>
<feature type="domain" description="Transglycosylase SLT" evidence="3">
    <location>
        <begin position="32"/>
        <end position="323"/>
    </location>
</feature>
<reference evidence="4 5" key="1">
    <citation type="submission" date="2019-06" db="EMBL/GenBank/DDBJ databases">
        <title>New taxonomy in bacterial strain CC-CFT640, isolated from vineyard.</title>
        <authorList>
            <person name="Lin S.-Y."/>
            <person name="Tsai C.-F."/>
            <person name="Young C.-C."/>
        </authorList>
    </citation>
    <scope>NUCLEOTIDE SEQUENCE [LARGE SCALE GENOMIC DNA]</scope>
    <source>
        <strain evidence="4 5">CC-CFT640</strain>
    </source>
</reference>
<dbReference type="RefSeq" id="WP_147849512.1">
    <property type="nucleotide sequence ID" value="NZ_VDUZ01000030.1"/>
</dbReference>
<keyword evidence="5" id="KW-1185">Reference proteome</keyword>
<dbReference type="GO" id="GO:0009253">
    <property type="term" value="P:peptidoglycan catabolic process"/>
    <property type="evidence" value="ECO:0007669"/>
    <property type="project" value="TreeGrafter"/>
</dbReference>
<dbReference type="EMBL" id="VDUZ01000030">
    <property type="protein sequence ID" value="TXL72830.1"/>
    <property type="molecule type" value="Genomic_DNA"/>
</dbReference>
<dbReference type="PANTHER" id="PTHR30163:SF8">
    <property type="entry name" value="LYTIC MUREIN TRANSGLYCOSYLASE"/>
    <property type="match status" value="1"/>
</dbReference>
<dbReference type="FunFam" id="1.10.8.350:FF:000001">
    <property type="entry name" value="Lytic murein transglycosylase B"/>
    <property type="match status" value="1"/>
</dbReference>
<dbReference type="Pfam" id="PF13406">
    <property type="entry name" value="SLT_2"/>
    <property type="match status" value="1"/>
</dbReference>
<dbReference type="SUPFAM" id="SSF47090">
    <property type="entry name" value="PGBD-like"/>
    <property type="match status" value="1"/>
</dbReference>
<organism evidence="4 5">
    <name type="scientific">Vineibacter terrae</name>
    <dbReference type="NCBI Taxonomy" id="2586908"/>
    <lineage>
        <taxon>Bacteria</taxon>
        <taxon>Pseudomonadati</taxon>
        <taxon>Pseudomonadota</taxon>
        <taxon>Alphaproteobacteria</taxon>
        <taxon>Hyphomicrobiales</taxon>
        <taxon>Vineibacter</taxon>
    </lineage>
</organism>
<dbReference type="AlphaFoldDB" id="A0A5C8PI14"/>
<dbReference type="InterPro" id="IPR002477">
    <property type="entry name" value="Peptidoglycan-bd-like"/>
</dbReference>
<gene>
    <name evidence="4" type="ORF">FHP25_23980</name>
</gene>
<dbReference type="InterPro" id="IPR023346">
    <property type="entry name" value="Lysozyme-like_dom_sf"/>
</dbReference>
<dbReference type="Pfam" id="PF01471">
    <property type="entry name" value="PG_binding_1"/>
    <property type="match status" value="1"/>
</dbReference>
<dbReference type="SUPFAM" id="SSF53955">
    <property type="entry name" value="Lysozyme-like"/>
    <property type="match status" value="1"/>
</dbReference>
<dbReference type="Gene3D" id="1.10.530.10">
    <property type="match status" value="1"/>
</dbReference>
<dbReference type="GO" id="GO:0008933">
    <property type="term" value="F:peptidoglycan lytic transglycosylase activity"/>
    <property type="evidence" value="ECO:0007669"/>
    <property type="project" value="TreeGrafter"/>
</dbReference>
<dbReference type="InterPro" id="IPR031304">
    <property type="entry name" value="SLT_2"/>
</dbReference>
<evidence type="ECO:0000259" key="3">
    <source>
        <dbReference type="Pfam" id="PF13406"/>
    </source>
</evidence>
<evidence type="ECO:0000313" key="4">
    <source>
        <dbReference type="EMBL" id="TXL72830.1"/>
    </source>
</evidence>
<dbReference type="NCBIfam" id="TIGR02283">
    <property type="entry name" value="MltB_2"/>
    <property type="match status" value="1"/>
</dbReference>
<evidence type="ECO:0000313" key="5">
    <source>
        <dbReference type="Proteomes" id="UP000321638"/>
    </source>
</evidence>
<protein>
    <submittedName>
        <fullName evidence="4">Lytic murein transglycosylase</fullName>
    </submittedName>
</protein>
<accession>A0A5C8PI14</accession>